<keyword evidence="6 7" id="KW-0472">Membrane</keyword>
<feature type="transmembrane region" description="Helical" evidence="7">
    <location>
        <begin position="150"/>
        <end position="173"/>
    </location>
</feature>
<feature type="transmembrane region" description="Helical" evidence="7">
    <location>
        <begin position="7"/>
        <end position="24"/>
    </location>
</feature>
<accession>A0AAN4YD96</accession>
<feature type="compositionally biased region" description="Polar residues" evidence="8">
    <location>
        <begin position="276"/>
        <end position="292"/>
    </location>
</feature>
<evidence type="ECO:0000256" key="8">
    <source>
        <dbReference type="SAM" id="MobiDB-lite"/>
    </source>
</evidence>
<feature type="transmembrane region" description="Helical" evidence="7">
    <location>
        <begin position="116"/>
        <end position="138"/>
    </location>
</feature>
<dbReference type="EMBL" id="BSYA01000034">
    <property type="protein sequence ID" value="GMG27302.1"/>
    <property type="molecule type" value="Genomic_DNA"/>
</dbReference>
<evidence type="ECO:0000256" key="5">
    <source>
        <dbReference type="ARBA" id="ARBA00022989"/>
    </source>
</evidence>
<dbReference type="GO" id="GO:0005315">
    <property type="term" value="F:phosphate transmembrane transporter activity"/>
    <property type="evidence" value="ECO:0007669"/>
    <property type="project" value="InterPro"/>
</dbReference>
<evidence type="ECO:0000256" key="6">
    <source>
        <dbReference type="ARBA" id="ARBA00023136"/>
    </source>
</evidence>
<dbReference type="InterPro" id="IPR001204">
    <property type="entry name" value="Phos_transporter"/>
</dbReference>
<feature type="transmembrane region" description="Helical" evidence="7">
    <location>
        <begin position="44"/>
        <end position="64"/>
    </location>
</feature>
<keyword evidence="5 7" id="KW-1133">Transmembrane helix</keyword>
<reference evidence="9" key="1">
    <citation type="submission" date="2023-04" db="EMBL/GenBank/DDBJ databases">
        <title>Aspergillus oryzae NBRC 4228.</title>
        <authorList>
            <person name="Ichikawa N."/>
            <person name="Sato H."/>
            <person name="Tonouchi N."/>
        </authorList>
    </citation>
    <scope>NUCLEOTIDE SEQUENCE</scope>
    <source>
        <strain evidence="9">NBRC 4228</strain>
    </source>
</reference>
<proteinExistence type="inferred from homology"/>
<dbReference type="Pfam" id="PF01384">
    <property type="entry name" value="PHO4"/>
    <property type="match status" value="1"/>
</dbReference>
<dbReference type="Proteomes" id="UP001165205">
    <property type="component" value="Unassembled WGS sequence"/>
</dbReference>
<evidence type="ECO:0000256" key="1">
    <source>
        <dbReference type="ARBA" id="ARBA00004141"/>
    </source>
</evidence>
<dbReference type="GO" id="GO:0016020">
    <property type="term" value="C:membrane"/>
    <property type="evidence" value="ECO:0007669"/>
    <property type="project" value="UniProtKB-SubCell"/>
</dbReference>
<feature type="transmembrane region" description="Helical" evidence="7">
    <location>
        <begin position="85"/>
        <end position="104"/>
    </location>
</feature>
<dbReference type="GO" id="GO:0035435">
    <property type="term" value="P:phosphate ion transmembrane transport"/>
    <property type="evidence" value="ECO:0007669"/>
    <property type="project" value="TreeGrafter"/>
</dbReference>
<organism evidence="9 10">
    <name type="scientific">Aspergillus oryzae</name>
    <name type="common">Yellow koji mold</name>
    <dbReference type="NCBI Taxonomy" id="5062"/>
    <lineage>
        <taxon>Eukaryota</taxon>
        <taxon>Fungi</taxon>
        <taxon>Dikarya</taxon>
        <taxon>Ascomycota</taxon>
        <taxon>Pezizomycotina</taxon>
        <taxon>Eurotiomycetes</taxon>
        <taxon>Eurotiomycetidae</taxon>
        <taxon>Eurotiales</taxon>
        <taxon>Aspergillaceae</taxon>
        <taxon>Aspergillus</taxon>
        <taxon>Aspergillus subgen. Circumdati</taxon>
    </lineage>
</organism>
<evidence type="ECO:0000256" key="7">
    <source>
        <dbReference type="RuleBase" id="RU363058"/>
    </source>
</evidence>
<keyword evidence="3 7" id="KW-0592">Phosphate transport</keyword>
<evidence type="ECO:0000313" key="10">
    <source>
        <dbReference type="Proteomes" id="UP001165205"/>
    </source>
</evidence>
<evidence type="ECO:0000256" key="3">
    <source>
        <dbReference type="ARBA" id="ARBA00022592"/>
    </source>
</evidence>
<protein>
    <recommendedName>
        <fullName evidence="7">Phosphate transporter</fullName>
    </recommendedName>
</protein>
<comment type="function">
    <text evidence="7">Sodium-phosphate symporter.</text>
</comment>
<evidence type="ECO:0000313" key="9">
    <source>
        <dbReference type="EMBL" id="GMG27302.1"/>
    </source>
</evidence>
<feature type="transmembrane region" description="Helical" evidence="7">
    <location>
        <begin position="179"/>
        <end position="202"/>
    </location>
</feature>
<name>A0AAN4YD96_ASPOZ</name>
<dbReference type="PANTHER" id="PTHR11101">
    <property type="entry name" value="PHOSPHATE TRANSPORTER"/>
    <property type="match status" value="1"/>
</dbReference>
<gene>
    <name evidence="9" type="ORF">Aory04_000395300</name>
</gene>
<keyword evidence="4 7" id="KW-0812">Transmembrane</keyword>
<comment type="subcellular location">
    <subcellularLocation>
        <location evidence="1 7">Membrane</location>
        <topology evidence="1 7">Multi-pass membrane protein</topology>
    </subcellularLocation>
</comment>
<sequence>MALHQFDYIFALGTIFAFLDAWNIGANDVANSWATSVSSRSLKYWQAMILASIMEFCGSIGVGARVAETIRTKVVDVDLFKEDPSMLMLGMLCAVMGSSIYLTIATKFGMPVSTTHSIMGGVIGMGIASVGANGVSWWGGNINSGVVQVFLAWVIAPFMSGAFGAIVFLITNLNDAETVGVIIGVGAAVALIVTIFFLPWLYRRLLKEDWQLQWYHLFLGPLVLRRGEVPPPPEGYSIVQDFYSGHKTMEQLQAERAATQENRPSDLENEGELVKESQNTSSEALKSGTPSDAPSVAPKPEFSIIGPRPEGKGFFHPAMLFWQFKRFFFRGIEQDVVGLQKKKNILTGDIEMTHAHAKHYDNRTEYMYSFLQVLTASTASFTHGANDVSKYVS</sequence>
<evidence type="ECO:0000256" key="4">
    <source>
        <dbReference type="ARBA" id="ARBA00022692"/>
    </source>
</evidence>
<evidence type="ECO:0000256" key="2">
    <source>
        <dbReference type="ARBA" id="ARBA00022448"/>
    </source>
</evidence>
<dbReference type="AlphaFoldDB" id="A0AAN4YD96"/>
<keyword evidence="2 7" id="KW-0813">Transport</keyword>
<comment type="caution">
    <text evidence="9">The sequence shown here is derived from an EMBL/GenBank/DDBJ whole genome shotgun (WGS) entry which is preliminary data.</text>
</comment>
<comment type="similarity">
    <text evidence="7">Belongs to the inorganic phosphate transporter (PiT) (TC 2.A.20) family.</text>
</comment>
<feature type="region of interest" description="Disordered" evidence="8">
    <location>
        <begin position="256"/>
        <end position="301"/>
    </location>
</feature>
<dbReference type="PANTHER" id="PTHR11101:SF80">
    <property type="entry name" value="PHOSPHATE TRANSPORTER"/>
    <property type="match status" value="1"/>
</dbReference>